<proteinExistence type="predicted"/>
<dbReference type="HOGENOM" id="CLU_3298840_0_0_6"/>
<evidence type="ECO:0000313" key="2">
    <source>
        <dbReference type="EMBL" id="CDH31449.1"/>
    </source>
</evidence>
<dbReference type="AlphaFoldDB" id="A0A077QDC5"/>
<sequence length="40" mass="4731">MLFDMQKRSSGYEAKINSRRQISDKQRRSPSALATEMRRT</sequence>
<feature type="region of interest" description="Disordered" evidence="1">
    <location>
        <begin position="1"/>
        <end position="40"/>
    </location>
</feature>
<dbReference type="Proteomes" id="UP000028480">
    <property type="component" value="Unassembled WGS sequence"/>
</dbReference>
<accession>A0A077QDC5</accession>
<reference evidence="2" key="1">
    <citation type="submission" date="2013-07" db="EMBL/GenBank/DDBJ databases">
        <title>Sub-species coevolution in mutualistic symbiosis.</title>
        <authorList>
            <person name="Murfin K."/>
            <person name="Klassen J."/>
            <person name="Lee M."/>
            <person name="Forst S."/>
            <person name="Stock P."/>
            <person name="Goodrich-Blair H."/>
        </authorList>
    </citation>
    <scope>NUCLEOTIDE SEQUENCE [LARGE SCALE GENOMIC DNA]</scope>
    <source>
        <strain evidence="2">Intermedium</strain>
    </source>
</reference>
<comment type="caution">
    <text evidence="2">The sequence shown here is derived from an EMBL/GenBank/DDBJ whole genome shotgun (WGS) entry which is preliminary data.</text>
</comment>
<name>A0A077QDC5_XENBV</name>
<gene>
    <name evidence="2" type="ORF">XBI1_1530007</name>
</gene>
<dbReference type="EMBL" id="CBTB010000061">
    <property type="protein sequence ID" value="CDH31449.1"/>
    <property type="molecule type" value="Genomic_DNA"/>
</dbReference>
<evidence type="ECO:0000256" key="1">
    <source>
        <dbReference type="SAM" id="MobiDB-lite"/>
    </source>
</evidence>
<protein>
    <submittedName>
        <fullName evidence="2">Uncharacterized protein</fullName>
    </submittedName>
</protein>
<organism evidence="2">
    <name type="scientific">Xenorhabdus bovienii str. Intermedium</name>
    <dbReference type="NCBI Taxonomy" id="1379677"/>
    <lineage>
        <taxon>Bacteria</taxon>
        <taxon>Pseudomonadati</taxon>
        <taxon>Pseudomonadota</taxon>
        <taxon>Gammaproteobacteria</taxon>
        <taxon>Enterobacterales</taxon>
        <taxon>Morganellaceae</taxon>
        <taxon>Xenorhabdus</taxon>
    </lineage>
</organism>